<dbReference type="Proteomes" id="UP000240760">
    <property type="component" value="Unassembled WGS sequence"/>
</dbReference>
<reference evidence="2 3" key="1">
    <citation type="submission" date="2016-07" db="EMBL/GenBank/DDBJ databases">
        <title>Multiple horizontal gene transfer events from other fungi enriched the ability of initially mycotrophic Trichoderma (Ascomycota) to feed on dead plant biomass.</title>
        <authorList>
            <consortium name="DOE Joint Genome Institute"/>
            <person name="Aerts A."/>
            <person name="Atanasova L."/>
            <person name="Chenthamara K."/>
            <person name="Zhang J."/>
            <person name="Grujic M."/>
            <person name="Henrissat B."/>
            <person name="Kuo A."/>
            <person name="Salamov A."/>
            <person name="Lipzen A."/>
            <person name="Labutti K."/>
            <person name="Barry K."/>
            <person name="Miao Y."/>
            <person name="Rahimi M.J."/>
            <person name="Shen Q."/>
            <person name="Grigoriev I.V."/>
            <person name="Kubicek C.P."/>
            <person name="Druzhinina I.S."/>
        </authorList>
    </citation>
    <scope>NUCLEOTIDE SEQUENCE [LARGE SCALE GENOMIC DNA]</scope>
    <source>
        <strain evidence="2 3">ATCC 18648</strain>
    </source>
</reference>
<name>A0A2T4CK25_TRILO</name>
<organism evidence="2 3">
    <name type="scientific">Trichoderma longibrachiatum ATCC 18648</name>
    <dbReference type="NCBI Taxonomy" id="983965"/>
    <lineage>
        <taxon>Eukaryota</taxon>
        <taxon>Fungi</taxon>
        <taxon>Dikarya</taxon>
        <taxon>Ascomycota</taxon>
        <taxon>Pezizomycotina</taxon>
        <taxon>Sordariomycetes</taxon>
        <taxon>Hypocreomycetidae</taxon>
        <taxon>Hypocreales</taxon>
        <taxon>Hypocreaceae</taxon>
        <taxon>Trichoderma</taxon>
    </lineage>
</organism>
<dbReference type="EMBL" id="KZ679126">
    <property type="protein sequence ID" value="PTB81858.1"/>
    <property type="molecule type" value="Genomic_DNA"/>
</dbReference>
<evidence type="ECO:0000313" key="2">
    <source>
        <dbReference type="EMBL" id="PTB81858.1"/>
    </source>
</evidence>
<evidence type="ECO:0000313" key="3">
    <source>
        <dbReference type="Proteomes" id="UP000240760"/>
    </source>
</evidence>
<feature type="region of interest" description="Disordered" evidence="1">
    <location>
        <begin position="72"/>
        <end position="94"/>
    </location>
</feature>
<dbReference type="AlphaFoldDB" id="A0A2T4CK25"/>
<sequence>MAICLRPWESGQMWWTGTREDRRRCVSAKSLVRLFVLVFTAAPRHLGVVHLLIQDVLCSQICTKPRETDRDARARVMPYEGRRSPKSSRNCRRD</sequence>
<protein>
    <submittedName>
        <fullName evidence="2">Uncharacterized protein</fullName>
    </submittedName>
</protein>
<feature type="compositionally biased region" description="Basic residues" evidence="1">
    <location>
        <begin position="84"/>
        <end position="94"/>
    </location>
</feature>
<gene>
    <name evidence="2" type="ORF">M440DRAFT_1025603</name>
</gene>
<evidence type="ECO:0000256" key="1">
    <source>
        <dbReference type="SAM" id="MobiDB-lite"/>
    </source>
</evidence>
<accession>A0A2T4CK25</accession>
<proteinExistence type="predicted"/>
<keyword evidence="3" id="KW-1185">Reference proteome</keyword>